<feature type="domain" description="HTH cro/C1-type" evidence="1">
    <location>
        <begin position="10"/>
        <end position="64"/>
    </location>
</feature>
<keyword evidence="3" id="KW-1185">Reference proteome</keyword>
<accession>A0ABV5C1M1</accession>
<dbReference type="PROSITE" id="PS50943">
    <property type="entry name" value="HTH_CROC1"/>
    <property type="match status" value="1"/>
</dbReference>
<evidence type="ECO:0000259" key="1">
    <source>
        <dbReference type="PROSITE" id="PS50943"/>
    </source>
</evidence>
<comment type="caution">
    <text evidence="2">The sequence shown here is derived from an EMBL/GenBank/DDBJ whole genome shotgun (WGS) entry which is preliminary data.</text>
</comment>
<dbReference type="EMBL" id="JBHIRY010000012">
    <property type="protein sequence ID" value="MFB5761417.1"/>
    <property type="molecule type" value="Genomic_DNA"/>
</dbReference>
<proteinExistence type="predicted"/>
<evidence type="ECO:0000313" key="3">
    <source>
        <dbReference type="Proteomes" id="UP001580430"/>
    </source>
</evidence>
<dbReference type="RefSeq" id="WP_375520563.1">
    <property type="nucleotide sequence ID" value="NZ_JBHIRY010000012.1"/>
</dbReference>
<dbReference type="InterPro" id="IPR010982">
    <property type="entry name" value="Lambda_DNA-bd_dom_sf"/>
</dbReference>
<evidence type="ECO:0000313" key="2">
    <source>
        <dbReference type="EMBL" id="MFB5761417.1"/>
    </source>
</evidence>
<name>A0ABV5C1M1_9BACL</name>
<organism evidence="2 3">
    <name type="scientific">Paenibacillus medicaginis</name>
    <dbReference type="NCBI Taxonomy" id="1470560"/>
    <lineage>
        <taxon>Bacteria</taxon>
        <taxon>Bacillati</taxon>
        <taxon>Bacillota</taxon>
        <taxon>Bacilli</taxon>
        <taxon>Bacillales</taxon>
        <taxon>Paenibacillaceae</taxon>
        <taxon>Paenibacillus</taxon>
    </lineage>
</organism>
<dbReference type="InterPro" id="IPR001387">
    <property type="entry name" value="Cro/C1-type_HTH"/>
</dbReference>
<dbReference type="CDD" id="cd00093">
    <property type="entry name" value="HTH_XRE"/>
    <property type="match status" value="1"/>
</dbReference>
<gene>
    <name evidence="2" type="ORF">ACE5LO_13550</name>
</gene>
<protein>
    <submittedName>
        <fullName evidence="2">Transcriptional regulator</fullName>
    </submittedName>
</protein>
<dbReference type="SUPFAM" id="SSF47413">
    <property type="entry name" value="lambda repressor-like DNA-binding domains"/>
    <property type="match status" value="1"/>
</dbReference>
<reference evidence="2 3" key="1">
    <citation type="submission" date="2024-09" db="EMBL/GenBank/DDBJ databases">
        <title>Paenibacillus zeirhizospherea sp. nov., isolated from surface of the maize (Zea mays) roots in a horticulture field, Hungary.</title>
        <authorList>
            <person name="Marton D."/>
            <person name="Farkas M."/>
            <person name="Bedics A."/>
            <person name="Toth E."/>
            <person name="Tancsics A."/>
            <person name="Boka K."/>
            <person name="Marati G."/>
            <person name="Kriszt B."/>
            <person name="Cserhati M."/>
        </authorList>
    </citation>
    <scope>NUCLEOTIDE SEQUENCE [LARGE SCALE GENOMIC DNA]</scope>
    <source>
        <strain evidence="2 3">JCM 18446</strain>
    </source>
</reference>
<dbReference type="Proteomes" id="UP001580430">
    <property type="component" value="Unassembled WGS sequence"/>
</dbReference>
<sequence>MHTATIRTEFRSYLQEHNLNMSEFGAVAGLNPGTVSGIVMGNRSIAVHQLDCITKAMDKPEDYFYSRYVQEYMLDAPLNWRRVKPFLQRCMELNRLDCIAKVVVVLMENVTYYAPLVFELAEDFFAQERYEAAALLYKNVAFSEKHQHSERLAICQYRLFKMRIGDDQVQNLQAAVEFGPYAERLGELEQLDALKDLANLFRSMGHWDKVLELAQDMGRIARILYDLRHHSTRLDQDVSYKLSRPFFFYITYSDFLMASASDEKGDYAKGLKHIQAYADLSWVKEQDADTKQWMASFQQWAKVNTCVNRLMSGDISVLPEYVEYIEGKKEVFAELLNVVEAAKRHNLDIDHVLERFDHHLKQDREQESEDIYSNQVLNEEEAKYWYELSKYQLYRKNYSNGFNSLINCLLRADTINNKVLMMNCVGLFEYFRSVATSEVKTQYNALIRKVWERDGQKGG</sequence>